<dbReference type="InterPro" id="IPR052979">
    <property type="entry name" value="Adenylate-forming_domain"/>
</dbReference>
<feature type="transmembrane region" description="Helical" evidence="2">
    <location>
        <begin position="106"/>
        <end position="125"/>
    </location>
</feature>
<evidence type="ECO:0000313" key="4">
    <source>
        <dbReference type="Proteomes" id="UP000218811"/>
    </source>
</evidence>
<dbReference type="SUPFAM" id="SSF52343">
    <property type="entry name" value="Ferredoxin reductase-like, C-terminal NADP-linked domain"/>
    <property type="match status" value="1"/>
</dbReference>
<feature type="region of interest" description="Disordered" evidence="1">
    <location>
        <begin position="1"/>
        <end position="22"/>
    </location>
</feature>
<dbReference type="PANTHER" id="PTHR33927">
    <property type="entry name" value="TRANSMEMBRANE PROTEIN"/>
    <property type="match status" value="1"/>
</dbReference>
<protein>
    <recommendedName>
        <fullName evidence="5">Nonribosomal peptide synthetase 12</fullName>
    </recommendedName>
</protein>
<feature type="transmembrane region" description="Helical" evidence="2">
    <location>
        <begin position="255"/>
        <end position="273"/>
    </location>
</feature>
<accession>A0A2H3JJI4</accession>
<keyword evidence="2" id="KW-0472">Membrane</keyword>
<dbReference type="AlphaFoldDB" id="A0A2H3JJI4"/>
<keyword evidence="2" id="KW-1133">Transmembrane helix</keyword>
<name>A0A2H3JJI4_WOLCO</name>
<dbReference type="InterPro" id="IPR039261">
    <property type="entry name" value="FNR_nucleotide-bd"/>
</dbReference>
<evidence type="ECO:0008006" key="5">
    <source>
        <dbReference type="Google" id="ProtNLM"/>
    </source>
</evidence>
<feature type="transmembrane region" description="Helical" evidence="2">
    <location>
        <begin position="285"/>
        <end position="307"/>
    </location>
</feature>
<dbReference type="Proteomes" id="UP000218811">
    <property type="component" value="Unassembled WGS sequence"/>
</dbReference>
<feature type="transmembrane region" description="Helical" evidence="2">
    <location>
        <begin position="215"/>
        <end position="235"/>
    </location>
</feature>
<organism evidence="3 4">
    <name type="scientific">Wolfiporia cocos (strain MD-104)</name>
    <name type="common">Brown rot fungus</name>
    <dbReference type="NCBI Taxonomy" id="742152"/>
    <lineage>
        <taxon>Eukaryota</taxon>
        <taxon>Fungi</taxon>
        <taxon>Dikarya</taxon>
        <taxon>Basidiomycota</taxon>
        <taxon>Agaricomycotina</taxon>
        <taxon>Agaricomycetes</taxon>
        <taxon>Polyporales</taxon>
        <taxon>Phaeolaceae</taxon>
        <taxon>Wolfiporia</taxon>
    </lineage>
</organism>
<keyword evidence="4" id="KW-1185">Reference proteome</keyword>
<sequence>MHRIDVLQHGDAAGDGTHPSADVEPLVQLPPLAYQSGKPPHQVKHPASIDALPSYTASATASTVDDKGASSFEEKGEVWTGFEDDVLPEKTQGRLIRNLRFQIMSLYRRLFGIVFIANMGVFIWYCVKGVNASQLGTVVIANLFAAILMRQEYVINAFFTVACLAPKSWPLWVRRILARVYSIGGIHSGAGVSGTIWLILFVAQGTKEVVRKEQLTVPTLAISYVILALLVGMVIFAHPTFRAKQHDSFEVIHRFAGWTAVALVWAQVVPLINDYRQPGESFGHAVVNSASFWLVAVLTGSIILPWLRLRKVTVRAEVLSDHCVRLYFDYVNTHPGHFTRMSMDPLFEWHSFATIAEPGKKGYSAVVSRVGDWTKRCIENPPERIWIRGIPCYGVVRVTPLFRRVVMVATGSGIGPIAPVVFAQRTEIQLLWTAPAVRKTFGDKLVDSLLEVAPNSVIYDTRQHGRPDLVKLTYRMVREFNAEAVVIISNQPLTQKVVYGMMSRGIPAFGAIWDS</sequence>
<evidence type="ECO:0000256" key="1">
    <source>
        <dbReference type="SAM" id="MobiDB-lite"/>
    </source>
</evidence>
<keyword evidence="2" id="KW-0812">Transmembrane</keyword>
<gene>
    <name evidence="3" type="ORF">WOLCODRAFT_67844</name>
</gene>
<evidence type="ECO:0000313" key="3">
    <source>
        <dbReference type="EMBL" id="PCH40033.1"/>
    </source>
</evidence>
<feature type="transmembrane region" description="Helical" evidence="2">
    <location>
        <begin position="178"/>
        <end position="203"/>
    </location>
</feature>
<dbReference type="OMA" id="NTFEHTH"/>
<feature type="transmembrane region" description="Helical" evidence="2">
    <location>
        <begin position="131"/>
        <end position="148"/>
    </location>
</feature>
<reference evidence="3 4" key="1">
    <citation type="journal article" date="2012" name="Science">
        <title>The Paleozoic origin of enzymatic lignin decomposition reconstructed from 31 fungal genomes.</title>
        <authorList>
            <person name="Floudas D."/>
            <person name="Binder M."/>
            <person name="Riley R."/>
            <person name="Barry K."/>
            <person name="Blanchette R.A."/>
            <person name="Henrissat B."/>
            <person name="Martinez A.T."/>
            <person name="Otillar R."/>
            <person name="Spatafora J.W."/>
            <person name="Yadav J.S."/>
            <person name="Aerts A."/>
            <person name="Benoit I."/>
            <person name="Boyd A."/>
            <person name="Carlson A."/>
            <person name="Copeland A."/>
            <person name="Coutinho P.M."/>
            <person name="de Vries R.P."/>
            <person name="Ferreira P."/>
            <person name="Findley K."/>
            <person name="Foster B."/>
            <person name="Gaskell J."/>
            <person name="Glotzer D."/>
            <person name="Gorecki P."/>
            <person name="Heitman J."/>
            <person name="Hesse C."/>
            <person name="Hori C."/>
            <person name="Igarashi K."/>
            <person name="Jurgens J.A."/>
            <person name="Kallen N."/>
            <person name="Kersten P."/>
            <person name="Kohler A."/>
            <person name="Kuees U."/>
            <person name="Kumar T.K.A."/>
            <person name="Kuo A."/>
            <person name="LaButti K."/>
            <person name="Larrondo L.F."/>
            <person name="Lindquist E."/>
            <person name="Ling A."/>
            <person name="Lombard V."/>
            <person name="Lucas S."/>
            <person name="Lundell T."/>
            <person name="Martin R."/>
            <person name="McLaughlin D.J."/>
            <person name="Morgenstern I."/>
            <person name="Morin E."/>
            <person name="Murat C."/>
            <person name="Nagy L.G."/>
            <person name="Nolan M."/>
            <person name="Ohm R.A."/>
            <person name="Patyshakuliyeva A."/>
            <person name="Rokas A."/>
            <person name="Ruiz-Duenas F.J."/>
            <person name="Sabat G."/>
            <person name="Salamov A."/>
            <person name="Samejima M."/>
            <person name="Schmutz J."/>
            <person name="Slot J.C."/>
            <person name="St John F."/>
            <person name="Stenlid J."/>
            <person name="Sun H."/>
            <person name="Sun S."/>
            <person name="Syed K."/>
            <person name="Tsang A."/>
            <person name="Wiebenga A."/>
            <person name="Young D."/>
            <person name="Pisabarro A."/>
            <person name="Eastwood D.C."/>
            <person name="Martin F."/>
            <person name="Cullen D."/>
            <person name="Grigoriev I.V."/>
            <person name="Hibbett D.S."/>
        </authorList>
    </citation>
    <scope>NUCLEOTIDE SEQUENCE [LARGE SCALE GENOMIC DNA]</scope>
    <source>
        <strain evidence="3 4">MD-104</strain>
    </source>
</reference>
<proteinExistence type="predicted"/>
<evidence type="ECO:0000256" key="2">
    <source>
        <dbReference type="SAM" id="Phobius"/>
    </source>
</evidence>
<dbReference type="STRING" id="742152.A0A2H3JJI4"/>
<dbReference type="OrthoDB" id="3142841at2759"/>
<dbReference type="PANTHER" id="PTHR33927:SF5">
    <property type="entry name" value="ENZYME, PUTATIVE (AFU_ORTHOLOGUE AFUA_8G01222)-RELATED"/>
    <property type="match status" value="1"/>
</dbReference>
<dbReference type="EMBL" id="KB468053">
    <property type="protein sequence ID" value="PCH40033.1"/>
    <property type="molecule type" value="Genomic_DNA"/>
</dbReference>